<evidence type="ECO:0008006" key="4">
    <source>
        <dbReference type="Google" id="ProtNLM"/>
    </source>
</evidence>
<comment type="similarity">
    <text evidence="1">Belongs to the 'GDSL' lipolytic enzyme family.</text>
</comment>
<keyword evidence="2" id="KW-0732">Signal</keyword>
<name>A0A6N2NAL3_SALVM</name>
<accession>A0A6N2NAL3</accession>
<evidence type="ECO:0000256" key="1">
    <source>
        <dbReference type="ARBA" id="ARBA00008668"/>
    </source>
</evidence>
<dbReference type="Pfam" id="PF00657">
    <property type="entry name" value="Lipase_GDSL"/>
    <property type="match status" value="1"/>
</dbReference>
<dbReference type="Gene3D" id="3.40.50.1110">
    <property type="entry name" value="SGNH hydrolase"/>
    <property type="match status" value="1"/>
</dbReference>
<dbReference type="PANTHER" id="PTHR45966:SF40">
    <property type="entry name" value="GDSL ESTERASE_LIPASE 1-LIKE"/>
    <property type="match status" value="1"/>
</dbReference>
<dbReference type="InterPro" id="IPR001087">
    <property type="entry name" value="GDSL"/>
</dbReference>
<dbReference type="InterPro" id="IPR036514">
    <property type="entry name" value="SGNH_hydro_sf"/>
</dbReference>
<dbReference type="SUPFAM" id="SSF52151">
    <property type="entry name" value="FabD/lysophospholipase-like"/>
    <property type="match status" value="1"/>
</dbReference>
<dbReference type="CDD" id="cd01837">
    <property type="entry name" value="SGNH_plant_lipase_like"/>
    <property type="match status" value="1"/>
</dbReference>
<dbReference type="SUPFAM" id="SSF52266">
    <property type="entry name" value="SGNH hydrolase"/>
    <property type="match status" value="1"/>
</dbReference>
<dbReference type="EMBL" id="CAADRP010002240">
    <property type="protein sequence ID" value="VFU64074.1"/>
    <property type="molecule type" value="Genomic_DNA"/>
</dbReference>
<dbReference type="InterPro" id="IPR016035">
    <property type="entry name" value="Acyl_Trfase/lysoPLipase"/>
</dbReference>
<organism evidence="3">
    <name type="scientific">Salix viminalis</name>
    <name type="common">Common osier</name>
    <name type="synonym">Basket willow</name>
    <dbReference type="NCBI Taxonomy" id="40686"/>
    <lineage>
        <taxon>Eukaryota</taxon>
        <taxon>Viridiplantae</taxon>
        <taxon>Streptophyta</taxon>
        <taxon>Embryophyta</taxon>
        <taxon>Tracheophyta</taxon>
        <taxon>Spermatophyta</taxon>
        <taxon>Magnoliopsida</taxon>
        <taxon>eudicotyledons</taxon>
        <taxon>Gunneridae</taxon>
        <taxon>Pentapetalae</taxon>
        <taxon>rosids</taxon>
        <taxon>fabids</taxon>
        <taxon>Malpighiales</taxon>
        <taxon>Salicaceae</taxon>
        <taxon>Saliceae</taxon>
        <taxon>Salix</taxon>
    </lineage>
</organism>
<protein>
    <recommendedName>
        <fullName evidence="4">PNPLA domain-containing protein</fullName>
    </recommendedName>
</protein>
<sequence length="513" mass="56720">MTYFKHPTGRISDGRLIPDFIAEFAKLPLIPLYLQPGDHKFSNGVNFASGGAGALAGTNQGLVLDLQTQLSNFKNTEKQLRQKLGASEVKALLSTAVYMFSIGTNDYMIPFTTNSTVFQSYSKKEYVKMVIGNITSVIQEIYSMGGRKFGLSKLLPLGCTPISRGLNIVRTGGSGCLEEVTVLAKLHNRALPKALKELKSQLKGYTYSVFDAYTVADALFNSPSKYGFEEVKKACCGSGPFRGSITCGQKVYQLCDNVSEYFFFDGIHPTEKANYQFAKLISPLQRSTHGNQITVLSIDGGGIRGTSTGGLVTAMLAAPNKQNHPLFSAKDINDFYLENSPKIFPHSKSSKHFERIEYCQRKARRYTVVPHIDKYCDPNFDINTQPTIFSSFNLKNDPSTDALLSDICIRTQLPNLSPAHYLKQRSISKVREFNLIDVVAVNNPTLVAISDQVSKAINREGPDSFCMNPMEYGRFLVLSLGTGTAKSEEKYDAEEAAKWGLLGWLTADNSTHW</sequence>
<dbReference type="Gene3D" id="3.40.1090.10">
    <property type="entry name" value="Cytosolic phospholipase A2 catalytic domain"/>
    <property type="match status" value="1"/>
</dbReference>
<evidence type="ECO:0000256" key="2">
    <source>
        <dbReference type="ARBA" id="ARBA00022729"/>
    </source>
</evidence>
<dbReference type="AlphaFoldDB" id="A0A6N2NAL3"/>
<evidence type="ECO:0000313" key="3">
    <source>
        <dbReference type="EMBL" id="VFU64074.1"/>
    </source>
</evidence>
<dbReference type="GO" id="GO:0016298">
    <property type="term" value="F:lipase activity"/>
    <property type="evidence" value="ECO:0007669"/>
    <property type="project" value="TreeGrafter"/>
</dbReference>
<proteinExistence type="inferred from homology"/>
<dbReference type="InterPro" id="IPR044552">
    <property type="entry name" value="GLIP1-5/GLL25"/>
</dbReference>
<reference evidence="3" key="1">
    <citation type="submission" date="2019-03" db="EMBL/GenBank/DDBJ databases">
        <authorList>
            <person name="Mank J."/>
            <person name="Almeida P."/>
        </authorList>
    </citation>
    <scope>NUCLEOTIDE SEQUENCE</scope>
    <source>
        <strain evidence="3">78183</strain>
    </source>
</reference>
<dbReference type="InterPro" id="IPR035669">
    <property type="entry name" value="SGNH_plant_lipase-like"/>
</dbReference>
<gene>
    <name evidence="3" type="ORF">SVIM_LOCUS490291</name>
</gene>
<dbReference type="PANTHER" id="PTHR45966">
    <property type="entry name" value="GDSL-LIKE LIPASE/ACYLHYDROLASE"/>
    <property type="match status" value="1"/>
</dbReference>